<reference evidence="3 4" key="1">
    <citation type="submission" date="2019-02" db="EMBL/GenBank/DDBJ databases">
        <title>Genome sequencing of the rare red list fungi Dentipellis fragilis.</title>
        <authorList>
            <person name="Buettner E."/>
            <person name="Kellner H."/>
        </authorList>
    </citation>
    <scope>NUCLEOTIDE SEQUENCE [LARGE SCALE GENOMIC DNA]</scope>
    <source>
        <strain evidence="3 4">DSM 105465</strain>
    </source>
</reference>
<feature type="compositionally biased region" description="Polar residues" evidence="1">
    <location>
        <begin position="110"/>
        <end position="119"/>
    </location>
</feature>
<feature type="signal peptide" evidence="2">
    <location>
        <begin position="1"/>
        <end position="29"/>
    </location>
</feature>
<feature type="non-terminal residue" evidence="3">
    <location>
        <position position="1"/>
    </location>
</feature>
<feature type="compositionally biased region" description="Low complexity" evidence="1">
    <location>
        <begin position="51"/>
        <end position="62"/>
    </location>
</feature>
<feature type="compositionally biased region" description="Low complexity" evidence="1">
    <location>
        <begin position="130"/>
        <end position="141"/>
    </location>
</feature>
<feature type="chain" id="PRO_5021493358" description="REJ domain-containing protein" evidence="2">
    <location>
        <begin position="30"/>
        <end position="148"/>
    </location>
</feature>
<keyword evidence="4" id="KW-1185">Reference proteome</keyword>
<evidence type="ECO:0000256" key="1">
    <source>
        <dbReference type="SAM" id="MobiDB-lite"/>
    </source>
</evidence>
<organism evidence="3 4">
    <name type="scientific">Dentipellis fragilis</name>
    <dbReference type="NCBI Taxonomy" id="205917"/>
    <lineage>
        <taxon>Eukaryota</taxon>
        <taxon>Fungi</taxon>
        <taxon>Dikarya</taxon>
        <taxon>Basidiomycota</taxon>
        <taxon>Agaricomycotina</taxon>
        <taxon>Agaricomycetes</taxon>
        <taxon>Russulales</taxon>
        <taxon>Hericiaceae</taxon>
        <taxon>Dentipellis</taxon>
    </lineage>
</organism>
<evidence type="ECO:0008006" key="5">
    <source>
        <dbReference type="Google" id="ProtNLM"/>
    </source>
</evidence>
<dbReference type="AlphaFoldDB" id="A0A4Y9XTF8"/>
<accession>A0A4Y9XTF8</accession>
<keyword evidence="2" id="KW-0732">Signal</keyword>
<name>A0A4Y9XTF8_9AGAM</name>
<proteinExistence type="predicted"/>
<dbReference type="EMBL" id="SEOQ01001262">
    <property type="protein sequence ID" value="TFY52703.1"/>
    <property type="molecule type" value="Genomic_DNA"/>
</dbReference>
<comment type="caution">
    <text evidence="3">The sequence shown here is derived from an EMBL/GenBank/DDBJ whole genome shotgun (WGS) entry which is preliminary data.</text>
</comment>
<protein>
    <recommendedName>
        <fullName evidence="5">REJ domain-containing protein</fullName>
    </recommendedName>
</protein>
<feature type="region of interest" description="Disordered" evidence="1">
    <location>
        <begin position="28"/>
        <end position="148"/>
    </location>
</feature>
<evidence type="ECO:0000313" key="3">
    <source>
        <dbReference type="EMBL" id="TFY52703.1"/>
    </source>
</evidence>
<gene>
    <name evidence="3" type="ORF">EVG20_g10438</name>
</gene>
<feature type="compositionally biased region" description="Low complexity" evidence="1">
    <location>
        <begin position="86"/>
        <end position="97"/>
    </location>
</feature>
<evidence type="ECO:0000256" key="2">
    <source>
        <dbReference type="SAM" id="SignalP"/>
    </source>
</evidence>
<sequence length="148" mass="15201">PPATSSPPAPTLALLACSLVVVASPRVQARHSPGTPGHVLQPSPSPPPRALSPRQAPLAPAPARHPHSAFRAHSLLPTADAPARHALTTAPTPLQPTVRYQHPSHAHPSPSCQTPSSMLSLPATKHVSLASSRASPRSSPSTHTPAAQ</sequence>
<dbReference type="Proteomes" id="UP000298327">
    <property type="component" value="Unassembled WGS sequence"/>
</dbReference>
<evidence type="ECO:0000313" key="4">
    <source>
        <dbReference type="Proteomes" id="UP000298327"/>
    </source>
</evidence>